<dbReference type="Proteomes" id="UP001227964">
    <property type="component" value="Unassembled WGS sequence"/>
</dbReference>
<evidence type="ECO:0000259" key="1">
    <source>
        <dbReference type="Pfam" id="PF09361"/>
    </source>
</evidence>
<feature type="domain" description="Phasin" evidence="1">
    <location>
        <begin position="11"/>
        <end position="100"/>
    </location>
</feature>
<organism evidence="2 3">
    <name type="scientific">Marinobacter azerbaijanicus</name>
    <dbReference type="NCBI Taxonomy" id="3050455"/>
    <lineage>
        <taxon>Bacteria</taxon>
        <taxon>Pseudomonadati</taxon>
        <taxon>Pseudomonadota</taxon>
        <taxon>Gammaproteobacteria</taxon>
        <taxon>Pseudomonadales</taxon>
        <taxon>Marinobacteraceae</taxon>
        <taxon>Marinobacter</taxon>
    </lineage>
</organism>
<dbReference type="RefSeq" id="WP_285393313.1">
    <property type="nucleotide sequence ID" value="NZ_JASSVS010000014.1"/>
</dbReference>
<name>A0ABT7IH25_9GAMM</name>
<accession>A0ABT7IH25</accession>
<sequence length="117" mass="13275">MATDTLKPFPEPLNRINRLVVDTCKSVTDAQMSSLRGYMELLEDQAGSATAIRDLESIKGFVRVQPDRFNQLVKRMSDDIREFSGIAENFRNEAFEVFREPLTATSEDTVDPKDNES</sequence>
<proteinExistence type="predicted"/>
<keyword evidence="3" id="KW-1185">Reference proteome</keyword>
<comment type="caution">
    <text evidence="2">The sequence shown here is derived from an EMBL/GenBank/DDBJ whole genome shotgun (WGS) entry which is preliminary data.</text>
</comment>
<dbReference type="InterPro" id="IPR018968">
    <property type="entry name" value="Phasin"/>
</dbReference>
<dbReference type="EMBL" id="JASSVS010000014">
    <property type="protein sequence ID" value="MDL0433478.1"/>
    <property type="molecule type" value="Genomic_DNA"/>
</dbReference>
<reference evidence="2 3" key="1">
    <citation type="submission" date="2023-06" db="EMBL/GenBank/DDBJ databases">
        <title>Marinobacter azerbaijanicus a moderately halophilic, isolated from Urmia Lake in Azerbaijan region of Iran.</title>
        <authorList>
            <person name="Sanchez-Porro C."/>
            <person name="Aghdam E.M."/>
            <person name="Saheb S.M."/>
            <person name="Tarhriz V."/>
            <person name="Kazemi E."/>
            <person name="Ammozegar M.A."/>
            <person name="Ventosa A."/>
            <person name="Hejazi M.S."/>
        </authorList>
    </citation>
    <scope>NUCLEOTIDE SEQUENCE [LARGE SCALE GENOMIC DNA]</scope>
    <source>
        <strain evidence="2 3">TBZ242</strain>
    </source>
</reference>
<dbReference type="Pfam" id="PF09361">
    <property type="entry name" value="Phasin_2"/>
    <property type="match status" value="1"/>
</dbReference>
<protein>
    <submittedName>
        <fullName evidence="2">Phasin family protein</fullName>
    </submittedName>
</protein>
<evidence type="ECO:0000313" key="3">
    <source>
        <dbReference type="Proteomes" id="UP001227964"/>
    </source>
</evidence>
<evidence type="ECO:0000313" key="2">
    <source>
        <dbReference type="EMBL" id="MDL0433478.1"/>
    </source>
</evidence>
<gene>
    <name evidence="2" type="ORF">QPM17_20245</name>
</gene>